<evidence type="ECO:0000313" key="2">
    <source>
        <dbReference type="Proteomes" id="UP000287651"/>
    </source>
</evidence>
<comment type="caution">
    <text evidence="1">The sequence shown here is derived from an EMBL/GenBank/DDBJ whole genome shotgun (WGS) entry which is preliminary data.</text>
</comment>
<protein>
    <submittedName>
        <fullName evidence="1">Uncharacterized protein</fullName>
    </submittedName>
</protein>
<proteinExistence type="predicted"/>
<reference evidence="1 2" key="1">
    <citation type="journal article" date="2014" name="Agronomy (Basel)">
        <title>A Draft Genome Sequence for Ensete ventricosum, the Drought-Tolerant Tree Against Hunger.</title>
        <authorList>
            <person name="Harrison J."/>
            <person name="Moore K.A."/>
            <person name="Paszkiewicz K."/>
            <person name="Jones T."/>
            <person name="Grant M."/>
            <person name="Ambacheew D."/>
            <person name="Muzemil S."/>
            <person name="Studholme D.J."/>
        </authorList>
    </citation>
    <scope>NUCLEOTIDE SEQUENCE [LARGE SCALE GENOMIC DNA]</scope>
</reference>
<accession>A0A427B2J9</accession>
<name>A0A427B2J9_ENSVE</name>
<sequence length="131" mass="15363">MLVHVFSPEKCVNLVLNQLTIVGEKIDEKQHLVSDLQMKYQVITIFLASAKLEDALEAAKKLTYQRQSMLMKLHSCFVRAQDYAERLKSSEHELQHSMVVDVEHQKDKDGRIGNVMVVKKAVNHNWRWRYR</sequence>
<evidence type="ECO:0000313" key="1">
    <source>
        <dbReference type="EMBL" id="RRT82698.1"/>
    </source>
</evidence>
<dbReference type="AlphaFoldDB" id="A0A427B2J9"/>
<organism evidence="1 2">
    <name type="scientific">Ensete ventricosum</name>
    <name type="common">Abyssinian banana</name>
    <name type="synonym">Musa ensete</name>
    <dbReference type="NCBI Taxonomy" id="4639"/>
    <lineage>
        <taxon>Eukaryota</taxon>
        <taxon>Viridiplantae</taxon>
        <taxon>Streptophyta</taxon>
        <taxon>Embryophyta</taxon>
        <taxon>Tracheophyta</taxon>
        <taxon>Spermatophyta</taxon>
        <taxon>Magnoliopsida</taxon>
        <taxon>Liliopsida</taxon>
        <taxon>Zingiberales</taxon>
        <taxon>Musaceae</taxon>
        <taxon>Ensete</taxon>
    </lineage>
</organism>
<dbReference type="EMBL" id="AMZH03000642">
    <property type="protein sequence ID" value="RRT82698.1"/>
    <property type="molecule type" value="Genomic_DNA"/>
</dbReference>
<dbReference type="Proteomes" id="UP000287651">
    <property type="component" value="Unassembled WGS sequence"/>
</dbReference>
<gene>
    <name evidence="1" type="ORF">B296_00011005</name>
</gene>